<evidence type="ECO:0000313" key="1">
    <source>
        <dbReference type="EMBL" id="EMN28406.1"/>
    </source>
</evidence>
<dbReference type="AlphaFoldDB" id="M6K2R0"/>
<dbReference type="Proteomes" id="UP000012137">
    <property type="component" value="Unassembled WGS sequence"/>
</dbReference>
<organism evidence="1 2">
    <name type="scientific">Leptospira interrogans serovar Pyrogenes str. L0374</name>
    <dbReference type="NCBI Taxonomy" id="1049928"/>
    <lineage>
        <taxon>Bacteria</taxon>
        <taxon>Pseudomonadati</taxon>
        <taxon>Spirochaetota</taxon>
        <taxon>Spirochaetia</taxon>
        <taxon>Leptospirales</taxon>
        <taxon>Leptospiraceae</taxon>
        <taxon>Leptospira</taxon>
    </lineage>
</organism>
<comment type="caution">
    <text evidence="1">The sequence shown here is derived from an EMBL/GenBank/DDBJ whole genome shotgun (WGS) entry which is preliminary data.</text>
</comment>
<gene>
    <name evidence="1" type="ORF">LEP1GSC083_4074</name>
</gene>
<sequence>MSDHGNTKSERKTNRDFRIGLDARMISHSGIGMRIRGLLKYLGPIAKKEKFKSIFLVI</sequence>
<name>M6K2R0_LEPIR</name>
<proteinExistence type="predicted"/>
<accession>M6K2R0</accession>
<dbReference type="EMBL" id="AHMZ02000134">
    <property type="protein sequence ID" value="EMN28406.1"/>
    <property type="molecule type" value="Genomic_DNA"/>
</dbReference>
<evidence type="ECO:0000313" key="2">
    <source>
        <dbReference type="Proteomes" id="UP000012137"/>
    </source>
</evidence>
<reference evidence="1 2" key="1">
    <citation type="submission" date="2013-01" db="EMBL/GenBank/DDBJ databases">
        <authorList>
            <person name="Harkins D.M."/>
            <person name="Durkin A.S."/>
            <person name="Brinkac L.M."/>
            <person name="Haft D.H."/>
            <person name="Selengut J.D."/>
            <person name="Sanka R."/>
            <person name="DePew J."/>
            <person name="Purushe J."/>
            <person name="Peacock S.J."/>
            <person name="Thaipadungpanit J."/>
            <person name="Wuthiekanun V.W."/>
            <person name="Day N.P."/>
            <person name="Vinetz J.M."/>
            <person name="Sutton G.G."/>
            <person name="Nierman W.C."/>
            <person name="Fouts D.E."/>
        </authorList>
    </citation>
    <scope>NUCLEOTIDE SEQUENCE [LARGE SCALE GENOMIC DNA]</scope>
    <source>
        <strain evidence="1 2">L0374</strain>
    </source>
</reference>
<protein>
    <submittedName>
        <fullName evidence="1">Uncharacterized protein</fullName>
    </submittedName>
</protein>